<comment type="caution">
    <text evidence="2">The sequence shown here is derived from an EMBL/GenBank/DDBJ whole genome shotgun (WGS) entry which is preliminary data.</text>
</comment>
<feature type="transmembrane region" description="Helical" evidence="1">
    <location>
        <begin position="43"/>
        <end position="64"/>
    </location>
</feature>
<feature type="transmembrane region" description="Helical" evidence="1">
    <location>
        <begin position="12"/>
        <end position="31"/>
    </location>
</feature>
<keyword evidence="1" id="KW-0472">Membrane</keyword>
<evidence type="ECO:0000313" key="3">
    <source>
        <dbReference type="Proteomes" id="UP000233553"/>
    </source>
</evidence>
<dbReference type="Proteomes" id="UP000233553">
    <property type="component" value="Unassembled WGS sequence"/>
</dbReference>
<reference evidence="2 3" key="1">
    <citation type="submission" date="2017-12" db="EMBL/GenBank/DDBJ databases">
        <title>Draft Genome sequences of multiple microbial strains isolated from spacecraft associated surfaces.</title>
        <authorList>
            <person name="Seuylemezian A."/>
            <person name="Vaishampayan P."/>
            <person name="Venkateswaran K."/>
        </authorList>
    </citation>
    <scope>NUCLEOTIDE SEQUENCE [LARGE SCALE GENOMIC DNA]</scope>
    <source>
        <strain evidence="2 3">2P01AA</strain>
    </source>
</reference>
<keyword evidence="1" id="KW-0812">Transmembrane</keyword>
<dbReference type="RefSeq" id="WP_101235501.1">
    <property type="nucleotide sequence ID" value="NZ_PISJ01000002.1"/>
</dbReference>
<feature type="transmembrane region" description="Helical" evidence="1">
    <location>
        <begin position="71"/>
        <end position="91"/>
    </location>
</feature>
<dbReference type="InterPro" id="IPR047814">
    <property type="entry name" value="TfpX/TfpZ-like"/>
</dbReference>
<dbReference type="EMBL" id="PISJ01000002">
    <property type="protein sequence ID" value="PKF36920.1"/>
    <property type="molecule type" value="Genomic_DNA"/>
</dbReference>
<evidence type="ECO:0000256" key="1">
    <source>
        <dbReference type="SAM" id="Phobius"/>
    </source>
</evidence>
<proteinExistence type="predicted"/>
<accession>A0A2N0WKE2</accession>
<protein>
    <submittedName>
        <fullName evidence="2">Type IV pilin accessory protein</fullName>
    </submittedName>
</protein>
<gene>
    <name evidence="2" type="ORF">CW311_01315</name>
</gene>
<dbReference type="AlphaFoldDB" id="A0A2N0WKE2"/>
<keyword evidence="1" id="KW-1133">Transmembrane helix</keyword>
<organism evidence="2 3">
    <name type="scientific">Acinetobacter proteolyticus</name>
    <dbReference type="NCBI Taxonomy" id="1776741"/>
    <lineage>
        <taxon>Bacteria</taxon>
        <taxon>Pseudomonadati</taxon>
        <taxon>Pseudomonadota</taxon>
        <taxon>Gammaproteobacteria</taxon>
        <taxon>Moraxellales</taxon>
        <taxon>Moraxellaceae</taxon>
        <taxon>Acinetobacter</taxon>
    </lineage>
</organism>
<name>A0A2N0WKE2_9GAMM</name>
<evidence type="ECO:0000313" key="2">
    <source>
        <dbReference type="EMBL" id="PKF36920.1"/>
    </source>
</evidence>
<sequence>MSTRIKAFLTHGLISISIALLIVCLVFFIWYPAPLAKAVGVTHIFLLMLTIDVILGPLLTLLVYKKGKKTLFFDLTVIVILQISALVYGVWTISQGRPVWLVFNVDRFDVVRINEIDNRNITNARQEYQYPSWLYPKWVAAIAPKNVEENNKVTFEAVFSGVDIAQRPNLYTSLATQKIKIQNKAISLKELYNYNQKEDVDLILQPVSQATAFLPLKANAVDMTVLINKEKGEVIKIVDLRPWK</sequence>
<dbReference type="NCBIfam" id="NF041437">
    <property type="entry name" value="TfpZ"/>
    <property type="match status" value="1"/>
</dbReference>